<protein>
    <submittedName>
        <fullName evidence="11">Spore germination protein B3</fullName>
    </submittedName>
</protein>
<name>A0A4Y7RM68_9FIRM</name>
<evidence type="ECO:0000313" key="12">
    <source>
        <dbReference type="Proteomes" id="UP000297597"/>
    </source>
</evidence>
<dbReference type="InterPro" id="IPR057336">
    <property type="entry name" value="GerAC_N"/>
</dbReference>
<evidence type="ECO:0000313" key="11">
    <source>
        <dbReference type="EMBL" id="TEB09397.1"/>
    </source>
</evidence>
<keyword evidence="6" id="KW-0564">Palmitate</keyword>
<keyword evidence="5" id="KW-0472">Membrane</keyword>
<dbReference type="InterPro" id="IPR038501">
    <property type="entry name" value="Spore_GerAC_C_sf"/>
</dbReference>
<dbReference type="PANTHER" id="PTHR35789">
    <property type="entry name" value="SPORE GERMINATION PROTEIN B3"/>
    <property type="match status" value="1"/>
</dbReference>
<keyword evidence="12" id="KW-1185">Reference proteome</keyword>
<evidence type="ECO:0000256" key="6">
    <source>
        <dbReference type="ARBA" id="ARBA00023139"/>
    </source>
</evidence>
<gene>
    <name evidence="11" type="primary">gerBC_3</name>
    <name evidence="11" type="ORF">Pmgp_03168</name>
</gene>
<evidence type="ECO:0000259" key="9">
    <source>
        <dbReference type="Pfam" id="PF05504"/>
    </source>
</evidence>
<evidence type="ECO:0000256" key="1">
    <source>
        <dbReference type="ARBA" id="ARBA00004635"/>
    </source>
</evidence>
<evidence type="ECO:0000256" key="7">
    <source>
        <dbReference type="ARBA" id="ARBA00023288"/>
    </source>
</evidence>
<dbReference type="AlphaFoldDB" id="A0A4Y7RM68"/>
<accession>A0A4Y7RM68</accession>
<keyword evidence="7" id="KW-0449">Lipoprotein</keyword>
<dbReference type="RefSeq" id="WP_192902965.1">
    <property type="nucleotide sequence ID" value="NZ_QFFZ01000049.1"/>
</dbReference>
<organism evidence="11 12">
    <name type="scientific">Pelotomaculum propionicicum</name>
    <dbReference type="NCBI Taxonomy" id="258475"/>
    <lineage>
        <taxon>Bacteria</taxon>
        <taxon>Bacillati</taxon>
        <taxon>Bacillota</taxon>
        <taxon>Clostridia</taxon>
        <taxon>Eubacteriales</taxon>
        <taxon>Desulfotomaculaceae</taxon>
        <taxon>Pelotomaculum</taxon>
    </lineage>
</organism>
<dbReference type="PANTHER" id="PTHR35789:SF1">
    <property type="entry name" value="SPORE GERMINATION PROTEIN B3"/>
    <property type="match status" value="1"/>
</dbReference>
<dbReference type="EMBL" id="QFFZ01000049">
    <property type="protein sequence ID" value="TEB09397.1"/>
    <property type="molecule type" value="Genomic_DNA"/>
</dbReference>
<keyword evidence="4" id="KW-0732">Signal</keyword>
<sequence length="421" mass="46055">MKRALKSMSVVKRLCLVLAIILLPNICAGCWDRVELEQLAYVTVVGIDRDGPDGVLVTFQCVIPRMLARGQSGGGGGAAPVKPYTNYSVKARNVSDAVRLFEIKQPHKALFKTSTVIIIGEDLARKGVIPSLDFFTRKPALRRSVWVMVAEGKAADILLKGDPSPEIIPANNIRTAFQRRQDVTLTSSVDFGQLLSKLERPGVDPFMPEIKLAPKLSGGTAGQGETSTQDQQKDVKEGEKQVLEIVDFGVLKLGKLVSFLDITESRGLLWLQGKTNSGTITVPARGASWASLLVSSKRVKITPVISQDGFLFNIDIRIEGYVSSVQNEAVDPTKPEDLGRLEEEGEKAILQDVMAAVKKSQEVRSDFLGLGEKIYETDPDLWKEIGEAWRDEWLPNVQVDISVNCKLKRTGLAAGPVQPIP</sequence>
<feature type="domain" description="Spore germination GerAC-like C-terminal" evidence="9">
    <location>
        <begin position="250"/>
        <end position="411"/>
    </location>
</feature>
<evidence type="ECO:0000256" key="2">
    <source>
        <dbReference type="ARBA" id="ARBA00007886"/>
    </source>
</evidence>
<evidence type="ECO:0000256" key="8">
    <source>
        <dbReference type="SAM" id="MobiDB-lite"/>
    </source>
</evidence>
<dbReference type="Pfam" id="PF25198">
    <property type="entry name" value="Spore_GerAC_N"/>
    <property type="match status" value="1"/>
</dbReference>
<dbReference type="Gene3D" id="3.30.300.210">
    <property type="entry name" value="Nutrient germinant receptor protein C, domain 3"/>
    <property type="match status" value="1"/>
</dbReference>
<evidence type="ECO:0000256" key="4">
    <source>
        <dbReference type="ARBA" id="ARBA00022729"/>
    </source>
</evidence>
<comment type="similarity">
    <text evidence="2">Belongs to the GerABKC lipoprotein family.</text>
</comment>
<evidence type="ECO:0000256" key="5">
    <source>
        <dbReference type="ARBA" id="ARBA00023136"/>
    </source>
</evidence>
<dbReference type="GO" id="GO:0009847">
    <property type="term" value="P:spore germination"/>
    <property type="evidence" value="ECO:0007669"/>
    <property type="project" value="InterPro"/>
</dbReference>
<evidence type="ECO:0000259" key="10">
    <source>
        <dbReference type="Pfam" id="PF25198"/>
    </source>
</evidence>
<feature type="region of interest" description="Disordered" evidence="8">
    <location>
        <begin position="215"/>
        <end position="235"/>
    </location>
</feature>
<dbReference type="Pfam" id="PF05504">
    <property type="entry name" value="Spore_GerAC"/>
    <property type="match status" value="1"/>
</dbReference>
<dbReference type="NCBIfam" id="TIGR02887">
    <property type="entry name" value="spore_ger_x_C"/>
    <property type="match status" value="1"/>
</dbReference>
<keyword evidence="3" id="KW-0309">Germination</keyword>
<reference evidence="11 12" key="1">
    <citation type="journal article" date="2018" name="Environ. Microbiol.">
        <title>Novel energy conservation strategies and behaviour of Pelotomaculum schinkii driving syntrophic propionate catabolism.</title>
        <authorList>
            <person name="Hidalgo-Ahumada C.A.P."/>
            <person name="Nobu M.K."/>
            <person name="Narihiro T."/>
            <person name="Tamaki H."/>
            <person name="Liu W.T."/>
            <person name="Kamagata Y."/>
            <person name="Stams A.J.M."/>
            <person name="Imachi H."/>
            <person name="Sousa D.Z."/>
        </authorList>
    </citation>
    <scope>NUCLEOTIDE SEQUENCE [LARGE SCALE GENOMIC DNA]</scope>
    <source>
        <strain evidence="11 12">MGP</strain>
    </source>
</reference>
<dbReference type="InterPro" id="IPR008844">
    <property type="entry name" value="Spore_GerAC-like"/>
</dbReference>
<comment type="subcellular location">
    <subcellularLocation>
        <location evidence="1">Membrane</location>
        <topology evidence="1">Lipid-anchor</topology>
    </subcellularLocation>
</comment>
<proteinExistence type="inferred from homology"/>
<comment type="caution">
    <text evidence="11">The sequence shown here is derived from an EMBL/GenBank/DDBJ whole genome shotgun (WGS) entry which is preliminary data.</text>
</comment>
<evidence type="ECO:0000256" key="3">
    <source>
        <dbReference type="ARBA" id="ARBA00022544"/>
    </source>
</evidence>
<dbReference type="GO" id="GO:0016020">
    <property type="term" value="C:membrane"/>
    <property type="evidence" value="ECO:0007669"/>
    <property type="project" value="UniProtKB-SubCell"/>
</dbReference>
<dbReference type="InterPro" id="IPR046953">
    <property type="entry name" value="Spore_GerAC-like_C"/>
</dbReference>
<dbReference type="Proteomes" id="UP000297597">
    <property type="component" value="Unassembled WGS sequence"/>
</dbReference>
<feature type="domain" description="Spore germination protein N-terminal" evidence="10">
    <location>
        <begin position="32"/>
        <end position="212"/>
    </location>
</feature>